<feature type="compositionally biased region" description="Acidic residues" evidence="1">
    <location>
        <begin position="71"/>
        <end position="80"/>
    </location>
</feature>
<feature type="signal peptide" evidence="2">
    <location>
        <begin position="1"/>
        <end position="20"/>
    </location>
</feature>
<feature type="compositionally biased region" description="Basic and acidic residues" evidence="1">
    <location>
        <begin position="38"/>
        <end position="59"/>
    </location>
</feature>
<evidence type="ECO:0000313" key="3">
    <source>
        <dbReference type="EMBL" id="CAB0151245.1"/>
    </source>
</evidence>
<name>A0A6S6WN19_9GAMM</name>
<sequence>MKHAYIFIALGLALPLSAAAQDKAKPEPPAAGQATAEAAKETSEQARGAKFDAGKKLADQVKVSAGPPDHLDDDSDDDGLLDLAESAAHESTHTVQQAEGTKAAERKRPGRTKYGDITLERSADDTSTQDNEAQGEKPQEKPAEKAKTGKKKGNN</sequence>
<feature type="region of interest" description="Disordered" evidence="1">
    <location>
        <begin position="19"/>
        <end position="155"/>
    </location>
</feature>
<protein>
    <submittedName>
        <fullName evidence="3">Uncharacterized protein</fullName>
    </submittedName>
</protein>
<proteinExistence type="predicted"/>
<feature type="chain" id="PRO_5029005842" evidence="2">
    <location>
        <begin position="21"/>
        <end position="155"/>
    </location>
</feature>
<evidence type="ECO:0000313" key="4">
    <source>
        <dbReference type="Proteomes" id="UP000481517"/>
    </source>
</evidence>
<organism evidence="3 4">
    <name type="scientific">Pseudidiomarina piscicola</name>
    <dbReference type="NCBI Taxonomy" id="2614830"/>
    <lineage>
        <taxon>Bacteria</taxon>
        <taxon>Pseudomonadati</taxon>
        <taxon>Pseudomonadota</taxon>
        <taxon>Gammaproteobacteria</taxon>
        <taxon>Alteromonadales</taxon>
        <taxon>Idiomarinaceae</taxon>
        <taxon>Pseudidiomarina</taxon>
    </lineage>
</organism>
<dbReference type="AlphaFoldDB" id="A0A6S6WN19"/>
<dbReference type="EMBL" id="CADCXY010000003">
    <property type="protein sequence ID" value="CAB0151245.1"/>
    <property type="molecule type" value="Genomic_DNA"/>
</dbReference>
<keyword evidence="4" id="KW-1185">Reference proteome</keyword>
<evidence type="ECO:0000256" key="1">
    <source>
        <dbReference type="SAM" id="MobiDB-lite"/>
    </source>
</evidence>
<gene>
    <name evidence="3" type="ORF">PSI9734_01658</name>
</gene>
<keyword evidence="2" id="KW-0732">Signal</keyword>
<evidence type="ECO:0000256" key="2">
    <source>
        <dbReference type="SAM" id="SignalP"/>
    </source>
</evidence>
<dbReference type="RefSeq" id="WP_173920629.1">
    <property type="nucleotide sequence ID" value="NZ_CADCXY010000003.1"/>
</dbReference>
<reference evidence="3 4" key="1">
    <citation type="submission" date="2020-02" db="EMBL/GenBank/DDBJ databases">
        <authorList>
            <person name="Rodrigo-Torres L."/>
            <person name="Arahal R. D."/>
            <person name="Lucena T."/>
        </authorList>
    </citation>
    <scope>NUCLEOTIDE SEQUENCE [LARGE SCALE GENOMIC DNA]</scope>
    <source>
        <strain evidence="3 4">CECT 9734</strain>
    </source>
</reference>
<accession>A0A6S6WN19</accession>
<feature type="compositionally biased region" description="Basic and acidic residues" evidence="1">
    <location>
        <begin position="134"/>
        <end position="147"/>
    </location>
</feature>
<dbReference type="Proteomes" id="UP000481517">
    <property type="component" value="Unassembled WGS sequence"/>
</dbReference>